<dbReference type="PANTHER" id="PTHR37461:SF1">
    <property type="entry name" value="ANTI-SIGMA-K FACTOR RSKA"/>
    <property type="match status" value="1"/>
</dbReference>
<evidence type="ECO:0000256" key="7">
    <source>
        <dbReference type="SAM" id="Phobius"/>
    </source>
</evidence>
<protein>
    <recommendedName>
        <fullName evidence="11">Zinc-finger domain-containing protein</fullName>
    </recommendedName>
</protein>
<dbReference type="InterPro" id="IPR051474">
    <property type="entry name" value="Anti-sigma-K/W_factor"/>
</dbReference>
<feature type="compositionally biased region" description="Low complexity" evidence="6">
    <location>
        <begin position="337"/>
        <end position="346"/>
    </location>
</feature>
<dbReference type="PANTHER" id="PTHR37461">
    <property type="entry name" value="ANTI-SIGMA-K FACTOR RSKA"/>
    <property type="match status" value="1"/>
</dbReference>
<dbReference type="Pfam" id="PF13205">
    <property type="entry name" value="Big_5"/>
    <property type="match status" value="1"/>
</dbReference>
<sequence length="528" mass="57541">MKSRECDSMRPLISAFMDGELTPTEEAQLQQHLAECSHCRNLLEEYRQLREGLRYLPPAEPPPQLRQQVWHETIERPRADTGRRPFWKLRPRLSFSTAALSVAVLVILALLLSLGYQRALPPAVAGSSPRDGQLWPIYQPIEITFNKPMDHQSVIENLRIAPAAERDRLPISWRGTTLIIGADETQQVSLLPDTVYTVAILASAQDQWGHPLGQDWVLRFHTTSVIAGHNTPTPPPVPTETPAPSSPTPSPAQAQVEPTPPPAPTPAPALSTPPQTRQPTQQPVASTATATTPPPPPAPSPTPAATPTPEPTSTPEPTPAPEPTPTPQATPVPEATPTPELTATPVPETPEPIPVTGAFGQVYWGSEPVQQKLGQPLGHAYTVSATEMDFQRGLMIERFDTATIYVLVADGTWFPVPDTWTPDTWPTAQQVEPNLWSPGGYFGAAWRDQALQQTLGYAIEPEAHLMAEGARIQEFEHGILLLSDRGFVYMLLESGTWEQFPATEKLSDTTSGSEDGAIPLEATETPTP</sequence>
<dbReference type="InterPro" id="IPR041916">
    <property type="entry name" value="Anti_sigma_zinc_sf"/>
</dbReference>
<feature type="domain" description="SbsA Ig-like" evidence="8">
    <location>
        <begin position="121"/>
        <end position="222"/>
    </location>
</feature>
<comment type="subcellular location">
    <subcellularLocation>
        <location evidence="1">Membrane</location>
        <topology evidence="1">Single-pass membrane protein</topology>
    </subcellularLocation>
</comment>
<evidence type="ECO:0000256" key="2">
    <source>
        <dbReference type="ARBA" id="ARBA00022692"/>
    </source>
</evidence>
<dbReference type="Gene3D" id="1.10.10.1320">
    <property type="entry name" value="Anti-sigma factor, zinc-finger domain"/>
    <property type="match status" value="1"/>
</dbReference>
<organism evidence="10">
    <name type="scientific">Thermorudis peleae</name>
    <dbReference type="NCBI Taxonomy" id="1382356"/>
    <lineage>
        <taxon>Bacteria</taxon>
        <taxon>Pseudomonadati</taxon>
        <taxon>Thermomicrobiota</taxon>
        <taxon>Thermomicrobia</taxon>
        <taxon>Thermomicrobia incertae sedis</taxon>
        <taxon>Thermorudis</taxon>
    </lineage>
</organism>
<dbReference type="EMBL" id="DSIY01000316">
    <property type="protein sequence ID" value="HEG92461.1"/>
    <property type="molecule type" value="Genomic_DNA"/>
</dbReference>
<feature type="region of interest" description="Disordered" evidence="6">
    <location>
        <begin position="502"/>
        <end position="528"/>
    </location>
</feature>
<comment type="caution">
    <text evidence="10">The sequence shown here is derived from an EMBL/GenBank/DDBJ whole genome shotgun (WGS) entry which is preliminary data.</text>
</comment>
<proteinExistence type="predicted"/>
<evidence type="ECO:0000256" key="4">
    <source>
        <dbReference type="ARBA" id="ARBA00022989"/>
    </source>
</evidence>
<dbReference type="InterPro" id="IPR027383">
    <property type="entry name" value="Znf_put"/>
</dbReference>
<keyword evidence="3" id="KW-0732">Signal</keyword>
<feature type="region of interest" description="Disordered" evidence="6">
    <location>
        <begin position="227"/>
        <end position="358"/>
    </location>
</feature>
<dbReference type="Pfam" id="PF13490">
    <property type="entry name" value="zf-HC2"/>
    <property type="match status" value="1"/>
</dbReference>
<dbReference type="GO" id="GO:0016020">
    <property type="term" value="C:membrane"/>
    <property type="evidence" value="ECO:0007669"/>
    <property type="project" value="UniProtKB-SubCell"/>
</dbReference>
<evidence type="ECO:0000256" key="5">
    <source>
        <dbReference type="ARBA" id="ARBA00023136"/>
    </source>
</evidence>
<keyword evidence="4 7" id="KW-1133">Transmembrane helix</keyword>
<dbReference type="GO" id="GO:0006417">
    <property type="term" value="P:regulation of translation"/>
    <property type="evidence" value="ECO:0007669"/>
    <property type="project" value="TreeGrafter"/>
</dbReference>
<feature type="domain" description="Putative zinc-finger" evidence="9">
    <location>
        <begin position="6"/>
        <end position="40"/>
    </location>
</feature>
<reference evidence="10" key="1">
    <citation type="journal article" date="2020" name="mSystems">
        <title>Genome- and Community-Level Interaction Insights into Carbon Utilization and Element Cycling Functions of Hydrothermarchaeota in Hydrothermal Sediment.</title>
        <authorList>
            <person name="Zhou Z."/>
            <person name="Liu Y."/>
            <person name="Xu W."/>
            <person name="Pan J."/>
            <person name="Luo Z.H."/>
            <person name="Li M."/>
        </authorList>
    </citation>
    <scope>NUCLEOTIDE SEQUENCE [LARGE SCALE GENOMIC DNA]</scope>
    <source>
        <strain evidence="10">SpSt-210</strain>
    </source>
</reference>
<evidence type="ECO:0000313" key="10">
    <source>
        <dbReference type="EMBL" id="HEG92461.1"/>
    </source>
</evidence>
<keyword evidence="2 7" id="KW-0812">Transmembrane</keyword>
<evidence type="ECO:0008006" key="11">
    <source>
        <dbReference type="Google" id="ProtNLM"/>
    </source>
</evidence>
<dbReference type="GO" id="GO:0016989">
    <property type="term" value="F:sigma factor antagonist activity"/>
    <property type="evidence" value="ECO:0007669"/>
    <property type="project" value="TreeGrafter"/>
</dbReference>
<evidence type="ECO:0000256" key="1">
    <source>
        <dbReference type="ARBA" id="ARBA00004167"/>
    </source>
</evidence>
<feature type="compositionally biased region" description="Pro residues" evidence="6">
    <location>
        <begin position="292"/>
        <end position="336"/>
    </location>
</feature>
<gene>
    <name evidence="10" type="ORF">ENP34_13655</name>
</gene>
<feature type="compositionally biased region" description="Low complexity" evidence="6">
    <location>
        <begin position="268"/>
        <end position="291"/>
    </location>
</feature>
<feature type="transmembrane region" description="Helical" evidence="7">
    <location>
        <begin position="93"/>
        <end position="116"/>
    </location>
</feature>
<dbReference type="InterPro" id="IPR032812">
    <property type="entry name" value="SbsA_Ig"/>
</dbReference>
<dbReference type="AlphaFoldDB" id="A0A831THR8"/>
<accession>A0A831THR8</accession>
<evidence type="ECO:0000256" key="3">
    <source>
        <dbReference type="ARBA" id="ARBA00022729"/>
    </source>
</evidence>
<evidence type="ECO:0000259" key="8">
    <source>
        <dbReference type="Pfam" id="PF13205"/>
    </source>
</evidence>
<feature type="compositionally biased region" description="Pro residues" evidence="6">
    <location>
        <begin position="258"/>
        <end position="267"/>
    </location>
</feature>
<keyword evidence="5 7" id="KW-0472">Membrane</keyword>
<name>A0A831THR8_9BACT</name>
<evidence type="ECO:0000256" key="6">
    <source>
        <dbReference type="SAM" id="MobiDB-lite"/>
    </source>
</evidence>
<feature type="compositionally biased region" description="Pro residues" evidence="6">
    <location>
        <begin position="232"/>
        <end position="250"/>
    </location>
</feature>
<evidence type="ECO:0000259" key="9">
    <source>
        <dbReference type="Pfam" id="PF13490"/>
    </source>
</evidence>